<dbReference type="HAMAP" id="MF_01470">
    <property type="entry name" value="Cas1"/>
    <property type="match status" value="1"/>
</dbReference>
<evidence type="ECO:0000256" key="9">
    <source>
        <dbReference type="ARBA" id="ARBA00038592"/>
    </source>
</evidence>
<evidence type="ECO:0000256" key="10">
    <source>
        <dbReference type="HAMAP-Rule" id="MF_01470"/>
    </source>
</evidence>
<evidence type="ECO:0000313" key="11">
    <source>
        <dbReference type="EMBL" id="KRL66451.1"/>
    </source>
</evidence>
<dbReference type="GO" id="GO:0046872">
    <property type="term" value="F:metal ion binding"/>
    <property type="evidence" value="ECO:0007669"/>
    <property type="project" value="UniProtKB-UniRule"/>
</dbReference>
<feature type="binding site" evidence="10">
    <location>
        <position position="201"/>
    </location>
    <ligand>
        <name>Mn(2+)</name>
        <dbReference type="ChEBI" id="CHEBI:29035"/>
    </ligand>
</feature>
<dbReference type="PANTHER" id="PTHR34353">
    <property type="entry name" value="CRISPR-ASSOCIATED ENDONUCLEASE CAS1 1"/>
    <property type="match status" value="1"/>
</dbReference>
<keyword evidence="3 10" id="KW-0255">Endonuclease</keyword>
<evidence type="ECO:0000256" key="3">
    <source>
        <dbReference type="ARBA" id="ARBA00022759"/>
    </source>
</evidence>
<dbReference type="NCBIfam" id="TIGR00287">
    <property type="entry name" value="cas1"/>
    <property type="match status" value="1"/>
</dbReference>
<accession>A0A0R1SKB0</accession>
<dbReference type="AlphaFoldDB" id="A0A0R1SKB0"/>
<evidence type="ECO:0000256" key="1">
    <source>
        <dbReference type="ARBA" id="ARBA00022722"/>
    </source>
</evidence>
<protein>
    <recommendedName>
        <fullName evidence="10">CRISPR-associated endonuclease Cas1</fullName>
        <ecNumber evidence="10">3.1.-.-</ecNumber>
    </recommendedName>
</protein>
<comment type="caution">
    <text evidence="11">The sequence shown here is derived from an EMBL/GenBank/DDBJ whole genome shotgun (WGS) entry which is preliminary data.</text>
</comment>
<dbReference type="Proteomes" id="UP000051647">
    <property type="component" value="Unassembled WGS sequence"/>
</dbReference>
<comment type="similarity">
    <text evidence="10">Belongs to the CRISPR-associated endonuclease Cas1 family.</text>
</comment>
<keyword evidence="4 10" id="KW-0378">Hydrolase</keyword>
<dbReference type="InterPro" id="IPR002729">
    <property type="entry name" value="CRISPR-assoc_Cas1"/>
</dbReference>
<dbReference type="Gene3D" id="1.20.120.920">
    <property type="entry name" value="CRISPR-associated endonuclease Cas1, C-terminal domain"/>
    <property type="match status" value="1"/>
</dbReference>
<keyword evidence="12" id="KW-1185">Reference proteome</keyword>
<dbReference type="InterPro" id="IPR042206">
    <property type="entry name" value="CRISPR-assoc_Cas1_C"/>
</dbReference>
<evidence type="ECO:0000256" key="2">
    <source>
        <dbReference type="ARBA" id="ARBA00022723"/>
    </source>
</evidence>
<dbReference type="EC" id="3.1.-.-" evidence="10"/>
<feature type="binding site" evidence="10">
    <location>
        <position position="145"/>
    </location>
    <ligand>
        <name>Mn(2+)</name>
        <dbReference type="ChEBI" id="CHEBI:29035"/>
    </ligand>
</feature>
<evidence type="ECO:0000256" key="4">
    <source>
        <dbReference type="ARBA" id="ARBA00022801"/>
    </source>
</evidence>
<evidence type="ECO:0000256" key="8">
    <source>
        <dbReference type="ARBA" id="ARBA00023211"/>
    </source>
</evidence>
<keyword evidence="7 10" id="KW-0238">DNA-binding</keyword>
<dbReference type="InterPro" id="IPR050646">
    <property type="entry name" value="Cas1"/>
</dbReference>
<dbReference type="GO" id="GO:0003677">
    <property type="term" value="F:DNA binding"/>
    <property type="evidence" value="ECO:0007669"/>
    <property type="project" value="UniProtKB-KW"/>
</dbReference>
<sequence length="298" mass="34327">MVHVKEGDYLRLRLDNIEIRKLDKKVYIPLAGISVIVLEGNRTSITTKLMSRMSQYNIALVISDDSYLPVGMYLPYGQYHHNAKRVINQANWSDEQKGKGWKEIIGQKMNNQVKFAEFTGVEQPRIDLMNDLLRGLENGDKTNREGHLAKVYFDSLYGNSFTRKDEVFINAAMNFGYAILRSCMARTVVGNGLITMLGIFHKNEFNSFNLADDLMEPYRPLMDYWINQKIKAEKDFLSYESRLKIIEFMQEKIVIDGKKMSIENSMQELVSSFIAYMESNLEGSVIQIELKNLVGIES</sequence>
<evidence type="ECO:0000256" key="6">
    <source>
        <dbReference type="ARBA" id="ARBA00023118"/>
    </source>
</evidence>
<dbReference type="InterPro" id="IPR042211">
    <property type="entry name" value="CRISPR-assoc_Cas1_N"/>
</dbReference>
<dbReference type="GO" id="GO:0016787">
    <property type="term" value="F:hydrolase activity"/>
    <property type="evidence" value="ECO:0007669"/>
    <property type="project" value="UniProtKB-KW"/>
</dbReference>
<dbReference type="Gene3D" id="3.100.10.20">
    <property type="entry name" value="CRISPR-associated endonuclease Cas1, N-terminal domain"/>
    <property type="match status" value="1"/>
</dbReference>
<dbReference type="Pfam" id="PF01867">
    <property type="entry name" value="Cas_Cas1"/>
    <property type="match status" value="1"/>
</dbReference>
<keyword evidence="5 10" id="KW-0460">Magnesium</keyword>
<dbReference type="NCBIfam" id="TIGR03639">
    <property type="entry name" value="cas1_NMENI"/>
    <property type="match status" value="1"/>
</dbReference>
<dbReference type="PATRIC" id="fig|1423815.3.peg.601"/>
<dbReference type="GO" id="GO:0043571">
    <property type="term" value="P:maintenance of CRISPR repeat elements"/>
    <property type="evidence" value="ECO:0007669"/>
    <property type="project" value="UniProtKB-UniRule"/>
</dbReference>
<keyword evidence="2 10" id="KW-0479">Metal-binding</keyword>
<name>A0A0R1SKB0_9LACO</name>
<organism evidence="11 12">
    <name type="scientific">Companilactobacillus versmoldensis DSM 14857 = KCTC 3814</name>
    <dbReference type="NCBI Taxonomy" id="1423815"/>
    <lineage>
        <taxon>Bacteria</taxon>
        <taxon>Bacillati</taxon>
        <taxon>Bacillota</taxon>
        <taxon>Bacilli</taxon>
        <taxon>Lactobacillales</taxon>
        <taxon>Lactobacillaceae</taxon>
        <taxon>Companilactobacillus</taxon>
    </lineage>
</organism>
<dbReference type="InterPro" id="IPR019855">
    <property type="entry name" value="CRISPR-assoc_Cas1_NMENI"/>
</dbReference>
<evidence type="ECO:0000256" key="5">
    <source>
        <dbReference type="ARBA" id="ARBA00022842"/>
    </source>
</evidence>
<dbReference type="GO" id="GO:0004520">
    <property type="term" value="F:DNA endonuclease activity"/>
    <property type="evidence" value="ECO:0007669"/>
    <property type="project" value="InterPro"/>
</dbReference>
<keyword evidence="1 10" id="KW-0540">Nuclease</keyword>
<dbReference type="GO" id="GO:0051607">
    <property type="term" value="P:defense response to virus"/>
    <property type="evidence" value="ECO:0007669"/>
    <property type="project" value="UniProtKB-UniRule"/>
</dbReference>
<evidence type="ECO:0000313" key="12">
    <source>
        <dbReference type="Proteomes" id="UP000051647"/>
    </source>
</evidence>
<feature type="binding site" evidence="10">
    <location>
        <position position="216"/>
    </location>
    <ligand>
        <name>Mn(2+)</name>
        <dbReference type="ChEBI" id="CHEBI:29035"/>
    </ligand>
</feature>
<proteinExistence type="inferred from homology"/>
<dbReference type="PANTHER" id="PTHR34353:SF2">
    <property type="entry name" value="CRISPR-ASSOCIATED ENDONUCLEASE CAS1 1"/>
    <property type="match status" value="1"/>
</dbReference>
<reference evidence="11 12" key="1">
    <citation type="journal article" date="2015" name="Genome Announc.">
        <title>Expanding the biotechnology potential of lactobacilli through comparative genomics of 213 strains and associated genera.</title>
        <authorList>
            <person name="Sun Z."/>
            <person name="Harris H.M."/>
            <person name="McCann A."/>
            <person name="Guo C."/>
            <person name="Argimon S."/>
            <person name="Zhang W."/>
            <person name="Yang X."/>
            <person name="Jeffery I.B."/>
            <person name="Cooney J.C."/>
            <person name="Kagawa T.F."/>
            <person name="Liu W."/>
            <person name="Song Y."/>
            <person name="Salvetti E."/>
            <person name="Wrobel A."/>
            <person name="Rasinkangas P."/>
            <person name="Parkhill J."/>
            <person name="Rea M.C."/>
            <person name="O'Sullivan O."/>
            <person name="Ritari J."/>
            <person name="Douillard F.P."/>
            <person name="Paul Ross R."/>
            <person name="Yang R."/>
            <person name="Briner A.E."/>
            <person name="Felis G.E."/>
            <person name="de Vos W.M."/>
            <person name="Barrangou R."/>
            <person name="Klaenhammer T.R."/>
            <person name="Caufield P.W."/>
            <person name="Cui Y."/>
            <person name="Zhang H."/>
            <person name="O'Toole P.W."/>
        </authorList>
    </citation>
    <scope>NUCLEOTIDE SEQUENCE [LARGE SCALE GENOMIC DNA]</scope>
    <source>
        <strain evidence="11 12">DSM 14857</strain>
    </source>
</reference>
<comment type="cofactor">
    <cofactor evidence="10">
        <name>Mg(2+)</name>
        <dbReference type="ChEBI" id="CHEBI:18420"/>
    </cofactor>
    <cofactor evidence="10">
        <name>Mn(2+)</name>
        <dbReference type="ChEBI" id="CHEBI:29035"/>
    </cofactor>
</comment>
<dbReference type="eggNOG" id="COG1518">
    <property type="taxonomic scope" value="Bacteria"/>
</dbReference>
<comment type="subunit">
    <text evidence="9 10">Homodimer, forms a heterotetramer with a Cas2 homodimer.</text>
</comment>
<keyword evidence="8 10" id="KW-0464">Manganese</keyword>
<comment type="function">
    <text evidence="10">CRISPR (clustered regularly interspaced short palindromic repeat), is an adaptive immune system that provides protection against mobile genetic elements (viruses, transposable elements and conjugative plasmids). CRISPR clusters contain spacers, sequences complementary to antecedent mobile elements, and target invading nucleic acids. CRISPR clusters are transcribed and processed into CRISPR RNA (crRNA). Acts as a dsDNA endonuclease. Involved in the integration of spacer DNA into the CRISPR cassette.</text>
</comment>
<gene>
    <name evidence="10" type="primary">cas1</name>
    <name evidence="11" type="ORF">FC27_GL000593</name>
</gene>
<dbReference type="STRING" id="1423815.FC27_GL000593"/>
<keyword evidence="6 10" id="KW-0051">Antiviral defense</keyword>
<dbReference type="EMBL" id="AZFA01000014">
    <property type="protein sequence ID" value="KRL66451.1"/>
    <property type="molecule type" value="Genomic_DNA"/>
</dbReference>
<evidence type="ECO:0000256" key="7">
    <source>
        <dbReference type="ARBA" id="ARBA00023125"/>
    </source>
</evidence>